<dbReference type="PANTHER" id="PTHR11362">
    <property type="entry name" value="PHOSPHATIDYLETHANOLAMINE-BINDING PROTEIN"/>
    <property type="match status" value="1"/>
</dbReference>
<dbReference type="Pfam" id="PF01161">
    <property type="entry name" value="PBP"/>
    <property type="match status" value="1"/>
</dbReference>
<dbReference type="InterPro" id="IPR008914">
    <property type="entry name" value="PEBP"/>
</dbReference>
<evidence type="ECO:0000313" key="3">
    <source>
        <dbReference type="Proteomes" id="UP001175211"/>
    </source>
</evidence>
<dbReference type="Proteomes" id="UP001175211">
    <property type="component" value="Unassembled WGS sequence"/>
</dbReference>
<reference evidence="2" key="1">
    <citation type="submission" date="2023-06" db="EMBL/GenBank/DDBJ databases">
        <authorList>
            <consortium name="Lawrence Berkeley National Laboratory"/>
            <person name="Ahrendt S."/>
            <person name="Sahu N."/>
            <person name="Indic B."/>
            <person name="Wong-Bajracharya J."/>
            <person name="Merenyi Z."/>
            <person name="Ke H.-M."/>
            <person name="Monk M."/>
            <person name="Kocsube S."/>
            <person name="Drula E."/>
            <person name="Lipzen A."/>
            <person name="Balint B."/>
            <person name="Henrissat B."/>
            <person name="Andreopoulos B."/>
            <person name="Martin F.M."/>
            <person name="Harder C.B."/>
            <person name="Rigling D."/>
            <person name="Ford K.L."/>
            <person name="Foster G.D."/>
            <person name="Pangilinan J."/>
            <person name="Papanicolaou A."/>
            <person name="Barry K."/>
            <person name="LaButti K."/>
            <person name="Viragh M."/>
            <person name="Koriabine M."/>
            <person name="Yan M."/>
            <person name="Riley R."/>
            <person name="Champramary S."/>
            <person name="Plett K.L."/>
            <person name="Tsai I.J."/>
            <person name="Slot J."/>
            <person name="Sipos G."/>
            <person name="Plett J."/>
            <person name="Nagy L.G."/>
            <person name="Grigoriev I.V."/>
        </authorList>
    </citation>
    <scope>NUCLEOTIDE SEQUENCE</scope>
    <source>
        <strain evidence="2">CCBAS 213</strain>
    </source>
</reference>
<name>A0AA39NFP0_ARMTA</name>
<evidence type="ECO:0000256" key="1">
    <source>
        <dbReference type="SAM" id="SignalP"/>
    </source>
</evidence>
<keyword evidence="3" id="KW-1185">Reference proteome</keyword>
<dbReference type="RefSeq" id="XP_060335897.1">
    <property type="nucleotide sequence ID" value="XM_060465587.1"/>
</dbReference>
<feature type="chain" id="PRO_5041242366" evidence="1">
    <location>
        <begin position="21"/>
        <end position="209"/>
    </location>
</feature>
<accession>A0AA39NFP0</accession>
<feature type="signal peptide" evidence="1">
    <location>
        <begin position="1"/>
        <end position="20"/>
    </location>
</feature>
<dbReference type="InterPro" id="IPR035810">
    <property type="entry name" value="PEBP_euk"/>
</dbReference>
<dbReference type="CDD" id="cd00866">
    <property type="entry name" value="PEBP_euk"/>
    <property type="match status" value="1"/>
</dbReference>
<gene>
    <name evidence="2" type="ORF">EV420DRAFT_1063176</name>
</gene>
<dbReference type="EMBL" id="JAUEPS010000006">
    <property type="protein sequence ID" value="KAK0464776.1"/>
    <property type="molecule type" value="Genomic_DNA"/>
</dbReference>
<dbReference type="SUPFAM" id="SSF49777">
    <property type="entry name" value="PEBP-like"/>
    <property type="match status" value="1"/>
</dbReference>
<dbReference type="GeneID" id="85349135"/>
<organism evidence="2 3">
    <name type="scientific">Armillaria tabescens</name>
    <name type="common">Ringless honey mushroom</name>
    <name type="synonym">Agaricus tabescens</name>
    <dbReference type="NCBI Taxonomy" id="1929756"/>
    <lineage>
        <taxon>Eukaryota</taxon>
        <taxon>Fungi</taxon>
        <taxon>Dikarya</taxon>
        <taxon>Basidiomycota</taxon>
        <taxon>Agaricomycotina</taxon>
        <taxon>Agaricomycetes</taxon>
        <taxon>Agaricomycetidae</taxon>
        <taxon>Agaricales</taxon>
        <taxon>Marasmiineae</taxon>
        <taxon>Physalacriaceae</taxon>
        <taxon>Desarmillaria</taxon>
    </lineage>
</organism>
<proteinExistence type="predicted"/>
<comment type="caution">
    <text evidence="2">The sequence shown here is derived from an EMBL/GenBank/DDBJ whole genome shotgun (WGS) entry which is preliminary data.</text>
</comment>
<evidence type="ECO:0000313" key="2">
    <source>
        <dbReference type="EMBL" id="KAK0464776.1"/>
    </source>
</evidence>
<dbReference type="AlphaFoldDB" id="A0AA39NFP0"/>
<dbReference type="PANTHER" id="PTHR11362:SF82">
    <property type="entry name" value="PHOSPHATIDYLETHANOLAMINE-BINDING PROTEIN 4"/>
    <property type="match status" value="1"/>
</dbReference>
<sequence>MLLTLALLLYSNLFTQVVISQDTNLTEVSQAFINADIPEDIYLKFDPSFLLEVSLPQATNSSIVLKAGVELPRNATVGPPSFTLVGQNINRGPFVVAAVDPDAVQSRSEIRHFLGGNFVAEHISDTCTVLSNKTAAVSEWLQPSPPVGTGIHRYIFLVFKQPKGFNDQTLVNSTSPYWSWNISAFGEAVGLGDPIAGTFFLVESDPVVL</sequence>
<dbReference type="Gene3D" id="3.90.280.10">
    <property type="entry name" value="PEBP-like"/>
    <property type="match status" value="1"/>
</dbReference>
<protein>
    <submittedName>
        <fullName evidence="2">PEBP-like protein</fullName>
    </submittedName>
</protein>
<dbReference type="InterPro" id="IPR036610">
    <property type="entry name" value="PEBP-like_sf"/>
</dbReference>
<keyword evidence="1" id="KW-0732">Signal</keyword>